<dbReference type="InterPro" id="IPR001611">
    <property type="entry name" value="Leu-rich_rpt"/>
</dbReference>
<name>A0A6C0IBE7_9ZZZZ</name>
<accession>A0A6C0IBE7</accession>
<protein>
    <submittedName>
        <fullName evidence="3">Uncharacterized protein</fullName>
    </submittedName>
</protein>
<dbReference type="SMART" id="SM00364">
    <property type="entry name" value="LRR_BAC"/>
    <property type="match status" value="4"/>
</dbReference>
<dbReference type="PANTHER" id="PTHR47114">
    <property type="match status" value="1"/>
</dbReference>
<keyword evidence="2" id="KW-0677">Repeat</keyword>
<proteinExistence type="predicted"/>
<evidence type="ECO:0000256" key="2">
    <source>
        <dbReference type="ARBA" id="ARBA00022737"/>
    </source>
</evidence>
<dbReference type="SUPFAM" id="SSF52058">
    <property type="entry name" value="L domain-like"/>
    <property type="match status" value="1"/>
</dbReference>
<dbReference type="PROSITE" id="PS51450">
    <property type="entry name" value="LRR"/>
    <property type="match status" value="1"/>
</dbReference>
<dbReference type="InterPro" id="IPR032675">
    <property type="entry name" value="LRR_dom_sf"/>
</dbReference>
<keyword evidence="1" id="KW-0433">Leucine-rich repeat</keyword>
<organism evidence="3">
    <name type="scientific">viral metagenome</name>
    <dbReference type="NCBI Taxonomy" id="1070528"/>
    <lineage>
        <taxon>unclassified sequences</taxon>
        <taxon>metagenomes</taxon>
        <taxon>organismal metagenomes</taxon>
    </lineage>
</organism>
<evidence type="ECO:0000313" key="3">
    <source>
        <dbReference type="EMBL" id="QHT90059.1"/>
    </source>
</evidence>
<dbReference type="InterPro" id="IPR051071">
    <property type="entry name" value="LRR-bact_E3_ubiq_ligases"/>
</dbReference>
<dbReference type="AlphaFoldDB" id="A0A6C0IBE7"/>
<sequence>MRNTRKQKGGNIAEAQRIIDEWVAEGDVNKELLINNLNLTSLPPLPENLKILFCENNNLTELPDLPDTLIDLFCANNKLTSLPTLPANLDTLACINNNLTKLPTLPKKLRGLSCTNNKLTRLPKLPMSLLYLDCEDNKLPKEYSRNIALDDEDFDSVYSLRYITRLRKISVVDELKYHITKPKREKLALNIGTDPMKHLNPIAMKNIANFMSPENMERIYPDNNKNKSLKPFEIEFNANKDAARVRSRWRERLTRKKKNNDKNKDLY</sequence>
<evidence type="ECO:0000256" key="1">
    <source>
        <dbReference type="ARBA" id="ARBA00022614"/>
    </source>
</evidence>
<dbReference type="EMBL" id="MN740152">
    <property type="protein sequence ID" value="QHT90059.1"/>
    <property type="molecule type" value="Genomic_DNA"/>
</dbReference>
<dbReference type="PANTHER" id="PTHR47114:SF2">
    <property type="entry name" value="OLIGODENDROCYTE-MYELIN GLYCOPROTEIN"/>
    <property type="match status" value="1"/>
</dbReference>
<dbReference type="Gene3D" id="3.80.10.10">
    <property type="entry name" value="Ribonuclease Inhibitor"/>
    <property type="match status" value="1"/>
</dbReference>
<reference evidence="3" key="1">
    <citation type="journal article" date="2020" name="Nature">
        <title>Giant virus diversity and host interactions through global metagenomics.</title>
        <authorList>
            <person name="Schulz F."/>
            <person name="Roux S."/>
            <person name="Paez-Espino D."/>
            <person name="Jungbluth S."/>
            <person name="Walsh D.A."/>
            <person name="Denef V.J."/>
            <person name="McMahon K.D."/>
            <person name="Konstantinidis K.T."/>
            <person name="Eloe-Fadrosh E.A."/>
            <person name="Kyrpides N.C."/>
            <person name="Woyke T."/>
        </authorList>
    </citation>
    <scope>NUCLEOTIDE SEQUENCE</scope>
    <source>
        <strain evidence="3">GVMAG-M-3300023184-62</strain>
    </source>
</reference>